<evidence type="ECO:0000256" key="1">
    <source>
        <dbReference type="SAM" id="MobiDB-lite"/>
    </source>
</evidence>
<dbReference type="EMBL" id="JBHTAX010000001">
    <property type="protein sequence ID" value="MFC7191650.1"/>
    <property type="molecule type" value="Genomic_DNA"/>
</dbReference>
<evidence type="ECO:0000313" key="3">
    <source>
        <dbReference type="Proteomes" id="UP001596417"/>
    </source>
</evidence>
<dbReference type="RefSeq" id="WP_264555527.1">
    <property type="nucleotide sequence ID" value="NZ_CP109979.1"/>
</dbReference>
<evidence type="ECO:0000313" key="2">
    <source>
        <dbReference type="EMBL" id="MFC7191650.1"/>
    </source>
</evidence>
<organism evidence="2 3">
    <name type="scientific">Halocatena marina</name>
    <dbReference type="NCBI Taxonomy" id="2934937"/>
    <lineage>
        <taxon>Archaea</taxon>
        <taxon>Methanobacteriati</taxon>
        <taxon>Methanobacteriota</taxon>
        <taxon>Stenosarchaea group</taxon>
        <taxon>Halobacteria</taxon>
        <taxon>Halobacteriales</taxon>
        <taxon>Natronomonadaceae</taxon>
        <taxon>Halocatena</taxon>
    </lineage>
</organism>
<feature type="region of interest" description="Disordered" evidence="1">
    <location>
        <begin position="46"/>
        <end position="65"/>
    </location>
</feature>
<keyword evidence="3" id="KW-1185">Reference proteome</keyword>
<dbReference type="AlphaFoldDB" id="A0ABD5YVZ1"/>
<dbReference type="GeneID" id="76201412"/>
<sequence length="281" mass="29888">MRSPRPHSHSNARTSSVLSTRRDVLRALGGVAGVVTSGCIGRLERSVTGGKQRSVAESDPEYTEASFGSYVDQMRERYDDHGVWGTEKGPTGTERLSLVGAWSDNWTLRKPRTPSDNGRQIRIPIDYAAVLYRVSGSDDQQSQSQTHHLWMWAGADPKQSKKGYGGTTVVELSVAVALEGTGTLTSHIPKTSVGPEDAPVQVQLSGSDTLGPAAPLQIPAGRIQPAPDGTNVGPNGTFDLDWTGAHGSPVSVAGVCELQRPPDREFELTLSCEASGSQGTL</sequence>
<protein>
    <submittedName>
        <fullName evidence="2">Uncharacterized protein</fullName>
    </submittedName>
</protein>
<feature type="region of interest" description="Disordered" evidence="1">
    <location>
        <begin position="1"/>
        <end position="20"/>
    </location>
</feature>
<feature type="compositionally biased region" description="Basic residues" evidence="1">
    <location>
        <begin position="1"/>
        <end position="10"/>
    </location>
</feature>
<accession>A0ABD5YVZ1</accession>
<dbReference type="Proteomes" id="UP001596417">
    <property type="component" value="Unassembled WGS sequence"/>
</dbReference>
<reference evidence="2 3" key="1">
    <citation type="journal article" date="2019" name="Int. J. Syst. Evol. Microbiol.">
        <title>The Global Catalogue of Microorganisms (GCM) 10K type strain sequencing project: providing services to taxonomists for standard genome sequencing and annotation.</title>
        <authorList>
            <consortium name="The Broad Institute Genomics Platform"/>
            <consortium name="The Broad Institute Genome Sequencing Center for Infectious Disease"/>
            <person name="Wu L."/>
            <person name="Ma J."/>
        </authorList>
    </citation>
    <scope>NUCLEOTIDE SEQUENCE [LARGE SCALE GENOMIC DNA]</scope>
    <source>
        <strain evidence="2 3">RDMS1</strain>
    </source>
</reference>
<gene>
    <name evidence="2" type="ORF">ACFQL7_18885</name>
</gene>
<name>A0ABD5YVZ1_9EURY</name>
<comment type="caution">
    <text evidence="2">The sequence shown here is derived from an EMBL/GenBank/DDBJ whole genome shotgun (WGS) entry which is preliminary data.</text>
</comment>
<proteinExistence type="predicted"/>